<reference evidence="1 2" key="1">
    <citation type="submission" date="2019-05" db="EMBL/GenBank/DDBJ databases">
        <title>Another draft genome of Portunus trituberculatus and its Hox gene families provides insights of decapod evolution.</title>
        <authorList>
            <person name="Jeong J.-H."/>
            <person name="Song I."/>
            <person name="Kim S."/>
            <person name="Choi T."/>
            <person name="Kim D."/>
            <person name="Ryu S."/>
            <person name="Kim W."/>
        </authorList>
    </citation>
    <scope>NUCLEOTIDE SEQUENCE [LARGE SCALE GENOMIC DNA]</scope>
    <source>
        <tissue evidence="1">Muscle</tissue>
    </source>
</reference>
<sequence>MSVCWRFRYKSQTVFIKVAGDNLATHIDWNIKVRPQYSLHVVKSDSKGLSAGSGKLHFCNMSFL</sequence>
<keyword evidence="2" id="KW-1185">Reference proteome</keyword>
<dbReference type="Proteomes" id="UP000324222">
    <property type="component" value="Unassembled WGS sequence"/>
</dbReference>
<protein>
    <submittedName>
        <fullName evidence="1">Uncharacterized protein</fullName>
    </submittedName>
</protein>
<proteinExistence type="predicted"/>
<accession>A0A5B7GJH3</accession>
<dbReference type="AlphaFoldDB" id="A0A5B7GJH3"/>
<evidence type="ECO:0000313" key="2">
    <source>
        <dbReference type="Proteomes" id="UP000324222"/>
    </source>
</evidence>
<organism evidence="1 2">
    <name type="scientific">Portunus trituberculatus</name>
    <name type="common">Swimming crab</name>
    <name type="synonym">Neptunus trituberculatus</name>
    <dbReference type="NCBI Taxonomy" id="210409"/>
    <lineage>
        <taxon>Eukaryota</taxon>
        <taxon>Metazoa</taxon>
        <taxon>Ecdysozoa</taxon>
        <taxon>Arthropoda</taxon>
        <taxon>Crustacea</taxon>
        <taxon>Multicrustacea</taxon>
        <taxon>Malacostraca</taxon>
        <taxon>Eumalacostraca</taxon>
        <taxon>Eucarida</taxon>
        <taxon>Decapoda</taxon>
        <taxon>Pleocyemata</taxon>
        <taxon>Brachyura</taxon>
        <taxon>Eubrachyura</taxon>
        <taxon>Portunoidea</taxon>
        <taxon>Portunidae</taxon>
        <taxon>Portuninae</taxon>
        <taxon>Portunus</taxon>
    </lineage>
</organism>
<comment type="caution">
    <text evidence="1">The sequence shown here is derived from an EMBL/GenBank/DDBJ whole genome shotgun (WGS) entry which is preliminary data.</text>
</comment>
<name>A0A5B7GJH3_PORTR</name>
<evidence type="ECO:0000313" key="1">
    <source>
        <dbReference type="EMBL" id="MPC57427.1"/>
    </source>
</evidence>
<gene>
    <name evidence="1" type="ORF">E2C01_051406</name>
</gene>
<dbReference type="EMBL" id="VSRR010014775">
    <property type="protein sequence ID" value="MPC57427.1"/>
    <property type="molecule type" value="Genomic_DNA"/>
</dbReference>